<dbReference type="AlphaFoldDB" id="A0A1G9P2U2"/>
<evidence type="ECO:0000313" key="8">
    <source>
        <dbReference type="Proteomes" id="UP000182347"/>
    </source>
</evidence>
<dbReference type="EMBL" id="FNHF01000001">
    <property type="protein sequence ID" value="SDL92891.1"/>
    <property type="molecule type" value="Genomic_DNA"/>
</dbReference>
<keyword evidence="4 6" id="KW-1133">Transmembrane helix</keyword>
<evidence type="ECO:0000256" key="5">
    <source>
        <dbReference type="ARBA" id="ARBA00023136"/>
    </source>
</evidence>
<evidence type="ECO:0000313" key="7">
    <source>
        <dbReference type="EMBL" id="SDL92891.1"/>
    </source>
</evidence>
<dbReference type="PANTHER" id="PTHR30249:SF17">
    <property type="entry name" value="HOLIN-LIKE PROTEIN CIDB"/>
    <property type="match status" value="1"/>
</dbReference>
<dbReference type="RefSeq" id="WP_074597944.1">
    <property type="nucleotide sequence ID" value="NZ_FNHF01000001.1"/>
</dbReference>
<evidence type="ECO:0000256" key="1">
    <source>
        <dbReference type="ARBA" id="ARBA00004651"/>
    </source>
</evidence>
<dbReference type="Proteomes" id="UP000182347">
    <property type="component" value="Unassembled WGS sequence"/>
</dbReference>
<gene>
    <name evidence="7" type="ORF">SAMN05216244_1257</name>
</gene>
<organism evidence="7 8">
    <name type="scientific">Sediminibacillus halophilus</name>
    <dbReference type="NCBI Taxonomy" id="482461"/>
    <lineage>
        <taxon>Bacteria</taxon>
        <taxon>Bacillati</taxon>
        <taxon>Bacillota</taxon>
        <taxon>Bacilli</taxon>
        <taxon>Bacillales</taxon>
        <taxon>Bacillaceae</taxon>
        <taxon>Sediminibacillus</taxon>
    </lineage>
</organism>
<evidence type="ECO:0000256" key="6">
    <source>
        <dbReference type="SAM" id="Phobius"/>
    </source>
</evidence>
<dbReference type="GO" id="GO:0005886">
    <property type="term" value="C:plasma membrane"/>
    <property type="evidence" value="ECO:0007669"/>
    <property type="project" value="UniProtKB-SubCell"/>
</dbReference>
<proteinExistence type="predicted"/>
<evidence type="ECO:0000256" key="4">
    <source>
        <dbReference type="ARBA" id="ARBA00022989"/>
    </source>
</evidence>
<feature type="transmembrane region" description="Helical" evidence="6">
    <location>
        <begin position="204"/>
        <end position="228"/>
    </location>
</feature>
<sequence>MSIIFFIFVTSLLYMVAKAGYKRMPWPIFHPLLLSPILIIGLISLMHVSADQYLDRAKFLTHMLGPATVAFAIPIYKHLPVLKKYIGTIVTSITVGTLMAIFSSFLLSMLMHLNNQFLVSVLPRSITTPIAIEVSKDIGGIPTLTTVFVILTGIIGGIIGPAVIKRFAIKSTIAKGLALGMSAHGVGTNKAMEYGEQAATFSTLAMIFAASITVLWGKFLIPVLVSFIG</sequence>
<keyword evidence="5 6" id="KW-0472">Membrane</keyword>
<feature type="transmembrane region" description="Helical" evidence="6">
    <location>
        <begin position="85"/>
        <end position="107"/>
    </location>
</feature>
<keyword evidence="2" id="KW-1003">Cell membrane</keyword>
<name>A0A1G9P2U2_9BACI</name>
<protein>
    <submittedName>
        <fullName evidence="7">TIGR00659 family protein</fullName>
    </submittedName>
</protein>
<keyword evidence="8" id="KW-1185">Reference proteome</keyword>
<keyword evidence="3 6" id="KW-0812">Transmembrane</keyword>
<feature type="transmembrane region" description="Helical" evidence="6">
    <location>
        <begin position="144"/>
        <end position="164"/>
    </location>
</feature>
<dbReference type="STRING" id="482461.SAMN05216244_1257"/>
<reference evidence="8" key="1">
    <citation type="submission" date="2016-10" db="EMBL/GenBank/DDBJ databases">
        <authorList>
            <person name="Varghese N."/>
            <person name="Submissions S."/>
        </authorList>
    </citation>
    <scope>NUCLEOTIDE SEQUENCE [LARGE SCALE GENOMIC DNA]</scope>
    <source>
        <strain evidence="8">CGMCC 1.6199</strain>
    </source>
</reference>
<dbReference type="InterPro" id="IPR007300">
    <property type="entry name" value="CidB/LrgB"/>
</dbReference>
<feature type="transmembrane region" description="Helical" evidence="6">
    <location>
        <begin position="60"/>
        <end position="79"/>
    </location>
</feature>
<evidence type="ECO:0000256" key="2">
    <source>
        <dbReference type="ARBA" id="ARBA00022475"/>
    </source>
</evidence>
<dbReference type="PANTHER" id="PTHR30249">
    <property type="entry name" value="PUTATIVE SEROTONIN TRANSPORTER"/>
    <property type="match status" value="1"/>
</dbReference>
<dbReference type="Pfam" id="PF04172">
    <property type="entry name" value="LrgB"/>
    <property type="match status" value="1"/>
</dbReference>
<accession>A0A1G9P2U2</accession>
<evidence type="ECO:0000256" key="3">
    <source>
        <dbReference type="ARBA" id="ARBA00022692"/>
    </source>
</evidence>
<feature type="transmembrane region" description="Helical" evidence="6">
    <location>
        <begin position="28"/>
        <end position="48"/>
    </location>
</feature>
<comment type="subcellular location">
    <subcellularLocation>
        <location evidence="1">Cell membrane</location>
        <topology evidence="1">Multi-pass membrane protein</topology>
    </subcellularLocation>
</comment>
<dbReference type="OrthoDB" id="9811701at2"/>